<dbReference type="RefSeq" id="WP_114368337.1">
    <property type="nucleotide sequence ID" value="NZ_QPEX01000011.1"/>
</dbReference>
<organism evidence="2 3">
    <name type="scientific">Bremerella cremea</name>
    <dbReference type="NCBI Taxonomy" id="1031537"/>
    <lineage>
        <taxon>Bacteria</taxon>
        <taxon>Pseudomonadati</taxon>
        <taxon>Planctomycetota</taxon>
        <taxon>Planctomycetia</taxon>
        <taxon>Pirellulales</taxon>
        <taxon>Pirellulaceae</taxon>
        <taxon>Bremerella</taxon>
    </lineage>
</organism>
<dbReference type="InterPro" id="IPR001611">
    <property type="entry name" value="Leu-rich_rpt"/>
</dbReference>
<evidence type="ECO:0000313" key="3">
    <source>
        <dbReference type="Proteomes" id="UP000253562"/>
    </source>
</evidence>
<gene>
    <name evidence="2" type="ORF">DTL42_08820</name>
</gene>
<proteinExistence type="predicted"/>
<dbReference type="Gene3D" id="3.80.10.10">
    <property type="entry name" value="Ribonuclease Inhibitor"/>
    <property type="match status" value="1"/>
</dbReference>
<dbReference type="InterPro" id="IPR032675">
    <property type="entry name" value="LRR_dom_sf"/>
</dbReference>
<dbReference type="Proteomes" id="UP000253562">
    <property type="component" value="Unassembled WGS sequence"/>
</dbReference>
<accession>A0A368KTP2</accession>
<comment type="caution">
    <text evidence="2">The sequence shown here is derived from an EMBL/GenBank/DDBJ whole genome shotgun (WGS) entry which is preliminary data.</text>
</comment>
<feature type="transmembrane region" description="Helical" evidence="1">
    <location>
        <begin position="20"/>
        <end position="39"/>
    </location>
</feature>
<keyword evidence="1" id="KW-1133">Transmembrane helix</keyword>
<sequence length="263" mass="30239">MESAQQDQAQPVKRNWRLRWSLRFLIAGMTLACILFAWLGSIWHMGQVHDEVGKRIESLSPHSFFSSRIQWQLSEAKNISTTPGSGVYLITEVKQTPQWMQESGTELFWQRIKSISLHDNLNREQIETAVKEITRLDQIEKLTIHIPNFSERDLARILAAVQIDKLDLERTHLSPASLPWLRNAKLTDLNLSFTQFANTAVDDLPDSLERLNLMGTQIDDEGAAKLVRLEKLFYLNLRQTSVSREVIKQLDDNLSGCLIDWGE</sequence>
<name>A0A368KTP2_9BACT</name>
<evidence type="ECO:0008006" key="4">
    <source>
        <dbReference type="Google" id="ProtNLM"/>
    </source>
</evidence>
<dbReference type="OrthoDB" id="279211at2"/>
<dbReference type="SUPFAM" id="SSF52047">
    <property type="entry name" value="RNI-like"/>
    <property type="match status" value="1"/>
</dbReference>
<reference evidence="2 3" key="1">
    <citation type="submission" date="2018-07" db="EMBL/GenBank/DDBJ databases">
        <title>Comparative genomes isolates from brazilian mangrove.</title>
        <authorList>
            <person name="De Araujo J.E."/>
            <person name="Taketani R.G."/>
            <person name="Silva M.C.P."/>
            <person name="Lourenco M.V."/>
            <person name="Oliveira V.M."/>
            <person name="Andreote F.D."/>
        </authorList>
    </citation>
    <scope>NUCLEOTIDE SEQUENCE [LARGE SCALE GENOMIC DNA]</scope>
    <source>
        <strain evidence="2 3">HEX PRIS-MGV</strain>
    </source>
</reference>
<dbReference type="AlphaFoldDB" id="A0A368KTP2"/>
<evidence type="ECO:0000313" key="2">
    <source>
        <dbReference type="EMBL" id="RCS52913.1"/>
    </source>
</evidence>
<keyword evidence="1" id="KW-0812">Transmembrane</keyword>
<evidence type="ECO:0000256" key="1">
    <source>
        <dbReference type="SAM" id="Phobius"/>
    </source>
</evidence>
<dbReference type="Pfam" id="PF13516">
    <property type="entry name" value="LRR_6"/>
    <property type="match status" value="1"/>
</dbReference>
<protein>
    <recommendedName>
        <fullName evidence="4">Leucine-rich repeat domain-containing protein</fullName>
    </recommendedName>
</protein>
<keyword evidence="1" id="KW-0472">Membrane</keyword>
<dbReference type="EMBL" id="QPEX01000011">
    <property type="protein sequence ID" value="RCS52913.1"/>
    <property type="molecule type" value="Genomic_DNA"/>
</dbReference>